<keyword evidence="1" id="KW-0812">Transmembrane</keyword>
<keyword evidence="1" id="KW-1133">Transmembrane helix</keyword>
<organism evidence="2 3">
    <name type="scientific">Paenibacillus endophyticus</name>
    <dbReference type="NCBI Taxonomy" id="1294268"/>
    <lineage>
        <taxon>Bacteria</taxon>
        <taxon>Bacillati</taxon>
        <taxon>Bacillota</taxon>
        <taxon>Bacilli</taxon>
        <taxon>Bacillales</taxon>
        <taxon>Paenibacillaceae</taxon>
        <taxon>Paenibacillus</taxon>
    </lineage>
</organism>
<sequence>MSNEATILSSETKKKKTILKKWWFWVIAIIVLFIVILAASDSTDESIVYELGQVQAMNKQEIVEKFGKPSEVVRDDAEGYLYSYDSGFTINGNDSEAASIMLSNELVKGNAAHAFKIFDIQLNSTFSEHVKRLGNPSLQLVQDNRNLVAYLTNEGALLTFTSTSNEDKVTAIELSPYDSSSIAMALDISSLLHNQTTEEEIKKSFVLKEKSTDATTTLYIIEGFQIIVDNKSHTVTKVIINTDSVYNVAGLRPTDSLDKANRILGTPTQSKEGIKNTTQYLFNSSDAVSDSTIIVSADNSSNIIQYVELSVK</sequence>
<keyword evidence="3" id="KW-1185">Reference proteome</keyword>
<gene>
    <name evidence="2" type="ORF">FHS16_002512</name>
</gene>
<dbReference type="RefSeq" id="WP_183562426.1">
    <property type="nucleotide sequence ID" value="NZ_CBCSLB010000005.1"/>
</dbReference>
<reference evidence="2 3" key="1">
    <citation type="submission" date="2020-08" db="EMBL/GenBank/DDBJ databases">
        <title>Genomic Encyclopedia of Type Strains, Phase III (KMG-III): the genomes of soil and plant-associated and newly described type strains.</title>
        <authorList>
            <person name="Whitman W."/>
        </authorList>
    </citation>
    <scope>NUCLEOTIDE SEQUENCE [LARGE SCALE GENOMIC DNA]</scope>
    <source>
        <strain evidence="2 3">CECT 8234</strain>
    </source>
</reference>
<evidence type="ECO:0000313" key="2">
    <source>
        <dbReference type="EMBL" id="MBB3152462.1"/>
    </source>
</evidence>
<feature type="transmembrane region" description="Helical" evidence="1">
    <location>
        <begin position="22"/>
        <end position="40"/>
    </location>
</feature>
<name>A0A7W5C790_9BACL</name>
<dbReference type="EMBL" id="JACHXW010000006">
    <property type="protein sequence ID" value="MBB3152462.1"/>
    <property type="molecule type" value="Genomic_DNA"/>
</dbReference>
<accession>A0A7W5C790</accession>
<evidence type="ECO:0000256" key="1">
    <source>
        <dbReference type="SAM" id="Phobius"/>
    </source>
</evidence>
<dbReference type="Proteomes" id="UP000518605">
    <property type="component" value="Unassembled WGS sequence"/>
</dbReference>
<keyword evidence="1" id="KW-0472">Membrane</keyword>
<evidence type="ECO:0000313" key="3">
    <source>
        <dbReference type="Proteomes" id="UP000518605"/>
    </source>
</evidence>
<proteinExistence type="predicted"/>
<comment type="caution">
    <text evidence="2">The sequence shown here is derived from an EMBL/GenBank/DDBJ whole genome shotgun (WGS) entry which is preliminary data.</text>
</comment>
<dbReference type="AlphaFoldDB" id="A0A7W5C790"/>
<protein>
    <submittedName>
        <fullName evidence="2">Uncharacterized protein</fullName>
    </submittedName>
</protein>